<sequence length="184" mass="20533">SAASAAVCPCFWSPSSSTSWVSWCSSWGSSGTCCTTVFLSIAIFLDIVGLLLFLIGVFTPNVLAYWDFFVFSGPLLIFLSLVLWIFWYTGNLTVSEDELDLICTYGYTPTDLESVLWLILARDWSRPQRSGAVLASDWRRRLSVTLRSPLAVFGWVSPLPFLSAVGRSRCPWPRMFPSGFPFSV</sequence>
<keyword evidence="1" id="KW-0472">Membrane</keyword>
<keyword evidence="1" id="KW-0812">Transmembrane</keyword>
<protein>
    <recommendedName>
        <fullName evidence="4">Transmembrane protein 238 like</fullName>
    </recommendedName>
</protein>
<proteinExistence type="predicted"/>
<dbReference type="PANTHER" id="PTHR28613">
    <property type="entry name" value="SI:CH211-232M10.4-RELATED"/>
    <property type="match status" value="1"/>
</dbReference>
<feature type="transmembrane region" description="Helical" evidence="1">
    <location>
        <begin position="37"/>
        <end position="58"/>
    </location>
</feature>
<accession>A0A3Q2ZXE7</accession>
<feature type="transmembrane region" description="Helical" evidence="1">
    <location>
        <begin position="65"/>
        <end position="87"/>
    </location>
</feature>
<dbReference type="Proteomes" id="UP000264800">
    <property type="component" value="Unplaced"/>
</dbReference>
<dbReference type="Ensembl" id="ENSKMAT00000008699.1">
    <property type="protein sequence ID" value="ENSKMAP00000008568.1"/>
    <property type="gene ID" value="ENSKMAG00000006431.1"/>
</dbReference>
<evidence type="ECO:0000313" key="2">
    <source>
        <dbReference type="Ensembl" id="ENSKMAP00000008568.1"/>
    </source>
</evidence>
<dbReference type="STRING" id="37003.ENSKMAP00000008568"/>
<dbReference type="PANTHER" id="PTHR28613:SF2">
    <property type="entry name" value="TRANSMEMBRANE PROTEIN 238-LIKE"/>
    <property type="match status" value="1"/>
</dbReference>
<evidence type="ECO:0008006" key="4">
    <source>
        <dbReference type="Google" id="ProtNLM"/>
    </source>
</evidence>
<dbReference type="GeneTree" id="ENSGT00940000177272"/>
<keyword evidence="3" id="KW-1185">Reference proteome</keyword>
<dbReference type="AlphaFoldDB" id="A0A3Q2ZXE7"/>
<dbReference type="InterPro" id="IPR029365">
    <property type="entry name" value="TMEM238"/>
</dbReference>
<evidence type="ECO:0000256" key="1">
    <source>
        <dbReference type="SAM" id="Phobius"/>
    </source>
</evidence>
<dbReference type="Pfam" id="PF15125">
    <property type="entry name" value="TMEM238"/>
    <property type="match status" value="1"/>
</dbReference>
<name>A0A3Q2ZXE7_KRYMA</name>
<evidence type="ECO:0000313" key="3">
    <source>
        <dbReference type="Proteomes" id="UP000264800"/>
    </source>
</evidence>
<keyword evidence="1" id="KW-1133">Transmembrane helix</keyword>
<reference evidence="2" key="1">
    <citation type="submission" date="2025-08" db="UniProtKB">
        <authorList>
            <consortium name="Ensembl"/>
        </authorList>
    </citation>
    <scope>IDENTIFICATION</scope>
</reference>
<organism evidence="2 3">
    <name type="scientific">Kryptolebias marmoratus</name>
    <name type="common">Mangrove killifish</name>
    <name type="synonym">Rivulus marmoratus</name>
    <dbReference type="NCBI Taxonomy" id="37003"/>
    <lineage>
        <taxon>Eukaryota</taxon>
        <taxon>Metazoa</taxon>
        <taxon>Chordata</taxon>
        <taxon>Craniata</taxon>
        <taxon>Vertebrata</taxon>
        <taxon>Euteleostomi</taxon>
        <taxon>Actinopterygii</taxon>
        <taxon>Neopterygii</taxon>
        <taxon>Teleostei</taxon>
        <taxon>Neoteleostei</taxon>
        <taxon>Acanthomorphata</taxon>
        <taxon>Ovalentaria</taxon>
        <taxon>Atherinomorphae</taxon>
        <taxon>Cyprinodontiformes</taxon>
        <taxon>Rivulidae</taxon>
        <taxon>Kryptolebias</taxon>
    </lineage>
</organism>
<reference evidence="2" key="2">
    <citation type="submission" date="2025-09" db="UniProtKB">
        <authorList>
            <consortium name="Ensembl"/>
        </authorList>
    </citation>
    <scope>IDENTIFICATION</scope>
</reference>